<evidence type="ECO:0000256" key="6">
    <source>
        <dbReference type="ARBA" id="ARBA00022989"/>
    </source>
</evidence>
<feature type="transmembrane region" description="Helical" evidence="8">
    <location>
        <begin position="117"/>
        <end position="138"/>
    </location>
</feature>
<dbReference type="PRINTS" id="PR01077">
    <property type="entry name" value="CLAUDIN"/>
</dbReference>
<organism evidence="9 10">
    <name type="scientific">Esox lucius</name>
    <name type="common">Northern pike</name>
    <dbReference type="NCBI Taxonomy" id="8010"/>
    <lineage>
        <taxon>Eukaryota</taxon>
        <taxon>Metazoa</taxon>
        <taxon>Chordata</taxon>
        <taxon>Craniata</taxon>
        <taxon>Vertebrata</taxon>
        <taxon>Euteleostomi</taxon>
        <taxon>Actinopterygii</taxon>
        <taxon>Neopterygii</taxon>
        <taxon>Teleostei</taxon>
        <taxon>Protacanthopterygii</taxon>
        <taxon>Esociformes</taxon>
        <taxon>Esocidae</taxon>
        <taxon>Esox</taxon>
    </lineage>
</organism>
<comment type="subcellular location">
    <subcellularLocation>
        <location evidence="8">Cell junction</location>
        <location evidence="8">Tight junction</location>
    </subcellularLocation>
    <subcellularLocation>
        <location evidence="8">Cell membrane</location>
        <topology evidence="8">Multi-pass membrane protein</topology>
    </subcellularLocation>
</comment>
<evidence type="ECO:0000256" key="1">
    <source>
        <dbReference type="ARBA" id="ARBA00008295"/>
    </source>
</evidence>
<feature type="transmembrane region" description="Helical" evidence="8">
    <location>
        <begin position="76"/>
        <end position="97"/>
    </location>
</feature>
<dbReference type="InterPro" id="IPR006187">
    <property type="entry name" value="Claudin"/>
</dbReference>
<dbReference type="PROSITE" id="PS01346">
    <property type="entry name" value="CLAUDIN"/>
    <property type="match status" value="1"/>
</dbReference>
<keyword evidence="10" id="KW-1185">Reference proteome</keyword>
<reference evidence="9 10" key="1">
    <citation type="submission" date="2020-02" db="EMBL/GenBank/DDBJ databases">
        <title>Esox lucius (northern pike) genome, fEsoLuc1, primary haplotype.</title>
        <authorList>
            <person name="Myers G."/>
            <person name="Karagic N."/>
            <person name="Meyer A."/>
            <person name="Pippel M."/>
            <person name="Reichard M."/>
            <person name="Winkler S."/>
            <person name="Tracey A."/>
            <person name="Sims Y."/>
            <person name="Howe K."/>
            <person name="Rhie A."/>
            <person name="Formenti G."/>
            <person name="Durbin R."/>
            <person name="Fedrigo O."/>
            <person name="Jarvis E.D."/>
        </authorList>
    </citation>
    <scope>NUCLEOTIDE SEQUENCE [LARGE SCALE GENOMIC DNA]</scope>
</reference>
<comment type="function">
    <text evidence="8">Claudins function as major constituents of the tight junction complexes that regulate the permeability of epithelia.</text>
</comment>
<dbReference type="AlphaFoldDB" id="A0AAY5L0M8"/>
<dbReference type="GO" id="GO:0005886">
    <property type="term" value="C:plasma membrane"/>
    <property type="evidence" value="ECO:0007669"/>
    <property type="project" value="UniProtKB-SubCell"/>
</dbReference>
<sequence>MGHQILAFILAFIGFIGTIVICALPMWKVTAFIGANIITAQVFWEGLWMVCVMQSTGQMQCKAYDSFLALPQYQQASRALICFSIGVSVLAIGLTVVGARCTNFLRDDWPAKEKAGIAAGAMFIVAGLLCLIPVSWSAANIIQGFYNPLATQESKGELGASIYVGWVSGVLLIIKCSFGGRTAEGILNLPDKSKFNSRDYSIHIAPT</sequence>
<name>A0AAY5L0M8_ESOLU</name>
<dbReference type="InterPro" id="IPR017974">
    <property type="entry name" value="Claudin_CS"/>
</dbReference>
<keyword evidence="3 8" id="KW-1003">Cell membrane</keyword>
<evidence type="ECO:0000256" key="5">
    <source>
        <dbReference type="ARBA" id="ARBA00022949"/>
    </source>
</evidence>
<dbReference type="Gene3D" id="1.20.140.150">
    <property type="match status" value="1"/>
</dbReference>
<proteinExistence type="inferred from homology"/>
<evidence type="ECO:0000256" key="4">
    <source>
        <dbReference type="ARBA" id="ARBA00022692"/>
    </source>
</evidence>
<evidence type="ECO:0000313" key="9">
    <source>
        <dbReference type="Ensembl" id="ENSELUP00000094903.1"/>
    </source>
</evidence>
<protein>
    <recommendedName>
        <fullName evidence="8">Claudin</fullName>
    </recommendedName>
</protein>
<evidence type="ECO:0000313" key="10">
    <source>
        <dbReference type="Proteomes" id="UP000265140"/>
    </source>
</evidence>
<keyword evidence="2 8" id="KW-0796">Tight junction</keyword>
<comment type="similarity">
    <text evidence="1 8">Belongs to the claudin family.</text>
</comment>
<dbReference type="PANTHER" id="PTHR12002">
    <property type="entry name" value="CLAUDIN"/>
    <property type="match status" value="1"/>
</dbReference>
<reference evidence="9" key="2">
    <citation type="submission" date="2025-08" db="UniProtKB">
        <authorList>
            <consortium name="Ensembl"/>
        </authorList>
    </citation>
    <scope>IDENTIFICATION</scope>
</reference>
<feature type="transmembrane region" description="Helical" evidence="8">
    <location>
        <begin position="6"/>
        <end position="24"/>
    </location>
</feature>
<dbReference type="Ensembl" id="ENSELUT00000112142.1">
    <property type="protein sequence ID" value="ENSELUP00000094903.1"/>
    <property type="gene ID" value="ENSELUG00000036162.1"/>
</dbReference>
<reference evidence="9" key="3">
    <citation type="submission" date="2025-09" db="UniProtKB">
        <authorList>
            <consortium name="Ensembl"/>
        </authorList>
    </citation>
    <scope>IDENTIFICATION</scope>
</reference>
<keyword evidence="6 8" id="KW-1133">Transmembrane helix</keyword>
<evidence type="ECO:0000256" key="3">
    <source>
        <dbReference type="ARBA" id="ARBA00022475"/>
    </source>
</evidence>
<accession>A0AAY5L0M8</accession>
<keyword evidence="5 8" id="KW-0965">Cell junction</keyword>
<keyword evidence="4 8" id="KW-0812">Transmembrane</keyword>
<dbReference type="GO" id="GO:0005198">
    <property type="term" value="F:structural molecule activity"/>
    <property type="evidence" value="ECO:0007669"/>
    <property type="project" value="InterPro"/>
</dbReference>
<dbReference type="Pfam" id="PF00822">
    <property type="entry name" value="PMP22_Claudin"/>
    <property type="match status" value="1"/>
</dbReference>
<keyword evidence="7 8" id="KW-0472">Membrane</keyword>
<dbReference type="GO" id="GO:0005923">
    <property type="term" value="C:bicellular tight junction"/>
    <property type="evidence" value="ECO:0007669"/>
    <property type="project" value="UniProtKB-SubCell"/>
</dbReference>
<feature type="transmembrane region" description="Helical" evidence="8">
    <location>
        <begin position="31"/>
        <end position="56"/>
    </location>
</feature>
<evidence type="ECO:0000256" key="7">
    <source>
        <dbReference type="ARBA" id="ARBA00023136"/>
    </source>
</evidence>
<dbReference type="InterPro" id="IPR004031">
    <property type="entry name" value="PMP22/EMP/MP20/Claudin"/>
</dbReference>
<dbReference type="Proteomes" id="UP000265140">
    <property type="component" value="Chromosome 7"/>
</dbReference>
<evidence type="ECO:0000256" key="8">
    <source>
        <dbReference type="RuleBase" id="RU060637"/>
    </source>
</evidence>
<evidence type="ECO:0000256" key="2">
    <source>
        <dbReference type="ARBA" id="ARBA00022427"/>
    </source>
</evidence>
<dbReference type="FunFam" id="1.20.140.150:FF:000001">
    <property type="entry name" value="Claudin"/>
    <property type="match status" value="1"/>
</dbReference>
<dbReference type="GeneTree" id="ENSGT00940000165704"/>